<gene>
    <name evidence="2" type="ORF">RJ641_031440</name>
</gene>
<dbReference type="InterPro" id="IPR044240">
    <property type="entry name" value="STR4-like"/>
</dbReference>
<evidence type="ECO:0000313" key="2">
    <source>
        <dbReference type="EMBL" id="KAK6937932.1"/>
    </source>
</evidence>
<dbReference type="PANTHER" id="PTHR47377">
    <property type="entry name" value="RHODANESE-LIKE DOMAIN-CONTAINING PROTEIN 4, CHLOROPLASTIC"/>
    <property type="match status" value="1"/>
</dbReference>
<feature type="compositionally biased region" description="Low complexity" evidence="1">
    <location>
        <begin position="35"/>
        <end position="49"/>
    </location>
</feature>
<organism evidence="2 3">
    <name type="scientific">Dillenia turbinata</name>
    <dbReference type="NCBI Taxonomy" id="194707"/>
    <lineage>
        <taxon>Eukaryota</taxon>
        <taxon>Viridiplantae</taxon>
        <taxon>Streptophyta</taxon>
        <taxon>Embryophyta</taxon>
        <taxon>Tracheophyta</taxon>
        <taxon>Spermatophyta</taxon>
        <taxon>Magnoliopsida</taxon>
        <taxon>eudicotyledons</taxon>
        <taxon>Gunneridae</taxon>
        <taxon>Pentapetalae</taxon>
        <taxon>Dilleniales</taxon>
        <taxon>Dilleniaceae</taxon>
        <taxon>Dillenia</taxon>
    </lineage>
</organism>
<proteinExistence type="predicted"/>
<evidence type="ECO:0000256" key="1">
    <source>
        <dbReference type="SAM" id="MobiDB-lite"/>
    </source>
</evidence>
<name>A0AAN8W2L0_9MAGN</name>
<dbReference type="PANTHER" id="PTHR47377:SF3">
    <property type="entry name" value="RHODANESE-LIKE DOMAIN-CONTAINING PROTEIN 4A, CHLOROPLASTIC"/>
    <property type="match status" value="1"/>
</dbReference>
<accession>A0AAN8W2L0</accession>
<feature type="region of interest" description="Disordered" evidence="1">
    <location>
        <begin position="1"/>
        <end position="54"/>
    </location>
</feature>
<dbReference type="Gene3D" id="3.40.250.10">
    <property type="entry name" value="Rhodanese-like domain"/>
    <property type="match status" value="1"/>
</dbReference>
<protein>
    <submittedName>
        <fullName evidence="2">Uncharacterized protein</fullName>
    </submittedName>
</protein>
<sequence length="201" mass="22331">MKSLSVRLPSSPPLQKHPKTPHKPSINLPKCVHRSTSSSKTSNSPNSMSRAPPYPTPNTFSFTSKLLSNSSPTSIDNFFNRNPFFVSGVAFIWLIDIPLTRNYFKKYKFTKAIDAFRKLCDDPGAEFLHIGDDKSLAVLGSPNLKILNKGVTQVEYLEGSFDGNSMKAAELLFKSGFKEAFAIRGGARGKDGWQVFLFILH</sequence>
<dbReference type="AlphaFoldDB" id="A0AAN8W2L0"/>
<keyword evidence="3" id="KW-1185">Reference proteome</keyword>
<reference evidence="2 3" key="1">
    <citation type="submission" date="2023-12" db="EMBL/GenBank/DDBJ databases">
        <title>A high-quality genome assembly for Dillenia turbinata (Dilleniales).</title>
        <authorList>
            <person name="Chanderbali A."/>
        </authorList>
    </citation>
    <scope>NUCLEOTIDE SEQUENCE [LARGE SCALE GENOMIC DNA]</scope>
    <source>
        <strain evidence="2">LSX21</strain>
        <tissue evidence="2">Leaf</tissue>
    </source>
</reference>
<evidence type="ECO:0000313" key="3">
    <source>
        <dbReference type="Proteomes" id="UP001370490"/>
    </source>
</evidence>
<dbReference type="Proteomes" id="UP001370490">
    <property type="component" value="Unassembled WGS sequence"/>
</dbReference>
<comment type="caution">
    <text evidence="2">The sequence shown here is derived from an EMBL/GenBank/DDBJ whole genome shotgun (WGS) entry which is preliminary data.</text>
</comment>
<dbReference type="InterPro" id="IPR036873">
    <property type="entry name" value="Rhodanese-like_dom_sf"/>
</dbReference>
<dbReference type="EMBL" id="JBAMMX010000006">
    <property type="protein sequence ID" value="KAK6937932.1"/>
    <property type="molecule type" value="Genomic_DNA"/>
</dbReference>